<protein>
    <submittedName>
        <fullName evidence="1">Terminase small subunit</fullName>
    </submittedName>
</protein>
<dbReference type="InParanoid" id="A0A4R6QIH6"/>
<evidence type="ECO:0000313" key="1">
    <source>
        <dbReference type="EMBL" id="TDP63154.1"/>
    </source>
</evidence>
<gene>
    <name evidence="1" type="ORF">DES47_105155</name>
</gene>
<dbReference type="OrthoDB" id="8227562at2"/>
<dbReference type="EMBL" id="SNXS01000005">
    <property type="protein sequence ID" value="TDP63154.1"/>
    <property type="molecule type" value="Genomic_DNA"/>
</dbReference>
<reference evidence="1 2" key="1">
    <citation type="submission" date="2019-03" db="EMBL/GenBank/DDBJ databases">
        <title>Genomic Encyclopedia of Type Strains, Phase IV (KMG-IV): sequencing the most valuable type-strain genomes for metagenomic binning, comparative biology and taxonomic classification.</title>
        <authorList>
            <person name="Goeker M."/>
        </authorList>
    </citation>
    <scope>NUCLEOTIDE SEQUENCE [LARGE SCALE GENOMIC DNA]</scope>
    <source>
        <strain evidence="1 2">DSM 16998</strain>
    </source>
</reference>
<dbReference type="AlphaFoldDB" id="A0A4R6QIH6"/>
<proteinExistence type="predicted"/>
<evidence type="ECO:0000313" key="2">
    <source>
        <dbReference type="Proteomes" id="UP000295361"/>
    </source>
</evidence>
<dbReference type="InterPro" id="IPR005335">
    <property type="entry name" value="Terminase_ssu"/>
</dbReference>
<keyword evidence="2" id="KW-1185">Reference proteome</keyword>
<dbReference type="GO" id="GO:0051276">
    <property type="term" value="P:chromosome organization"/>
    <property type="evidence" value="ECO:0007669"/>
    <property type="project" value="InterPro"/>
</dbReference>
<dbReference type="RefSeq" id="WP_133702339.1">
    <property type="nucleotide sequence ID" value="NZ_SNXS01000005.1"/>
</dbReference>
<name>A0A4R6QIH6_9BURK</name>
<accession>A0A4R6QIH6</accession>
<sequence>MNGTTLTPKAEAFARLVVEGSSLAAAFRKIYPRSQSWQPAAVHVNASKLLANAKVALRVRELQEAAAERSTMKAAGVLNELRALVHSDIADIMTLDGKVKLPHELAAGTRAAVKTFKIDEYGRIEYQFWDKNAAIEKAMKHLGLYEKDNKQKTDALGDLLNSLSGKVVSPVS</sequence>
<comment type="caution">
    <text evidence="1">The sequence shown here is derived from an EMBL/GenBank/DDBJ whole genome shotgun (WGS) entry which is preliminary data.</text>
</comment>
<dbReference type="Proteomes" id="UP000295361">
    <property type="component" value="Unassembled WGS sequence"/>
</dbReference>
<dbReference type="Pfam" id="PF03592">
    <property type="entry name" value="Terminase_2"/>
    <property type="match status" value="1"/>
</dbReference>
<organism evidence="1 2">
    <name type="scientific">Roseateles toxinivorans</name>
    <dbReference type="NCBI Taxonomy" id="270368"/>
    <lineage>
        <taxon>Bacteria</taxon>
        <taxon>Pseudomonadati</taxon>
        <taxon>Pseudomonadota</taxon>
        <taxon>Betaproteobacteria</taxon>
        <taxon>Burkholderiales</taxon>
        <taxon>Sphaerotilaceae</taxon>
        <taxon>Roseateles</taxon>
    </lineage>
</organism>